<dbReference type="Proteomes" id="UP000683360">
    <property type="component" value="Unassembled WGS sequence"/>
</dbReference>
<dbReference type="PANTHER" id="PTHR24126:SF14">
    <property type="entry name" value="ANK_REP_REGION DOMAIN-CONTAINING PROTEIN"/>
    <property type="match status" value="1"/>
</dbReference>
<evidence type="ECO:0000256" key="2">
    <source>
        <dbReference type="ARBA" id="ARBA00023043"/>
    </source>
</evidence>
<dbReference type="EMBL" id="CAJPWZ010002944">
    <property type="protein sequence ID" value="CAG2248565.1"/>
    <property type="molecule type" value="Genomic_DNA"/>
</dbReference>
<dbReference type="PANTHER" id="PTHR24126">
    <property type="entry name" value="ANKYRIN REPEAT, PH AND SEC7 DOMAIN CONTAINING PROTEIN SECG-RELATED"/>
    <property type="match status" value="1"/>
</dbReference>
<keyword evidence="2 3" id="KW-0040">ANK repeat</keyword>
<feature type="repeat" description="ANK" evidence="3">
    <location>
        <begin position="521"/>
        <end position="554"/>
    </location>
</feature>
<dbReference type="OrthoDB" id="432281at2759"/>
<dbReference type="PROSITE" id="PS50297">
    <property type="entry name" value="ANK_REP_REGION"/>
    <property type="match status" value="1"/>
</dbReference>
<evidence type="ECO:0000256" key="3">
    <source>
        <dbReference type="PROSITE-ProRule" id="PRU00023"/>
    </source>
</evidence>
<comment type="caution">
    <text evidence="4">The sequence shown here is derived from an EMBL/GenBank/DDBJ whole genome shotgun (WGS) entry which is preliminary data.</text>
</comment>
<sequence length="904" mass="103075">MDGFHHELSEDDMILSQVLETLEDEMELRNVNIEDFFGEFPSNVMDENASGDLINTSAVSFDLGLDLDLWLQVPSENGKIQNVKDEKPKDQEQGVKPRFAEMTDNEIDTLIEDAENKNTKKTTKWAVNVYEDWKNSKIGSGLIIPNLKDLSVQDINSILGKFVVEVRKKNGEKYPAKTLYLLVTGLLRGMRSQGVSNLNFLNESDDRFLRFRQILDAQMKKLTADGYGINVKQADPISVEQEEILWDKSVFGNHSSESFFLNKLILKIQKMHLMFQNQKENIEDCQATALFKTACSILCGADTRILNLDGKTAEDVLLQEKPEGWQEMQHWYNKYKPGLWAALDQSNPDRHVVERLLKNWCRLTCVKNGNIVSIKSLVREDIHKRDLLEMIERYENPNEMALALSAGFGFIVKGWVKADAELLKSVDVNTRDFSYQYAYPEYPETPRPLLASAWESNNFDAVDVLMSMKPDTRVLWTYEGSSKNPPKPVFFQLLCGNTVPKDEKVVMRVLEGSDLSARDYDGNTILHTAVIYDASENIFKNLMSLGADIAARDSKGRTPRDVAVKLNKSVYVVAIDEFIVKLVKDKKFNEVEKLILHNYDHLSDITDSSKRTIVDIAKRSSSRQIYEVINLTTAIHAYIKRIFTAVDDGLIDDAKKLLSCKKYSNVRDKCGRTLLHRCIMKERTEMLTYLLEVSSQHINIGDNLDRTPLHYAYLFMPQKDVIEKLVKAGAMKDRHDPKGRKAADYALDAIGTQTHSALKKDVRDFDLNIYLAERDFDETVKDAIKKGDLKSVKSLISGVQSYNTDLSRFSYLLFDCIDNKDTDIAKYLIGIGFKSEIWKEYTKCDPNDDMCAMMECGHGPTSLKERAMEMKCEDFVSFLERRQMNGTVKSEIPNGDVNILSCGY</sequence>
<evidence type="ECO:0000313" key="5">
    <source>
        <dbReference type="Proteomes" id="UP000683360"/>
    </source>
</evidence>
<evidence type="ECO:0000313" key="4">
    <source>
        <dbReference type="EMBL" id="CAG2248565.1"/>
    </source>
</evidence>
<dbReference type="InterPro" id="IPR002110">
    <property type="entry name" value="Ankyrin_rpt"/>
</dbReference>
<keyword evidence="1" id="KW-0677">Repeat</keyword>
<organism evidence="4 5">
    <name type="scientific">Mytilus edulis</name>
    <name type="common">Blue mussel</name>
    <dbReference type="NCBI Taxonomy" id="6550"/>
    <lineage>
        <taxon>Eukaryota</taxon>
        <taxon>Metazoa</taxon>
        <taxon>Spiralia</taxon>
        <taxon>Lophotrochozoa</taxon>
        <taxon>Mollusca</taxon>
        <taxon>Bivalvia</taxon>
        <taxon>Autobranchia</taxon>
        <taxon>Pteriomorphia</taxon>
        <taxon>Mytilida</taxon>
        <taxon>Mytiloidea</taxon>
        <taxon>Mytilidae</taxon>
        <taxon>Mytilinae</taxon>
        <taxon>Mytilus</taxon>
    </lineage>
</organism>
<dbReference type="AlphaFoldDB" id="A0A8S3UWH0"/>
<dbReference type="Pfam" id="PF00023">
    <property type="entry name" value="Ank"/>
    <property type="match status" value="1"/>
</dbReference>
<keyword evidence="5" id="KW-1185">Reference proteome</keyword>
<dbReference type="Pfam" id="PF12796">
    <property type="entry name" value="Ank_2"/>
    <property type="match status" value="1"/>
</dbReference>
<dbReference type="InterPro" id="IPR036770">
    <property type="entry name" value="Ankyrin_rpt-contain_sf"/>
</dbReference>
<protein>
    <submittedName>
        <fullName evidence="4">Uncharacterized protein</fullName>
    </submittedName>
</protein>
<dbReference type="Gene3D" id="1.25.40.20">
    <property type="entry name" value="Ankyrin repeat-containing domain"/>
    <property type="match status" value="2"/>
</dbReference>
<dbReference type="PROSITE" id="PS50088">
    <property type="entry name" value="ANK_REPEAT"/>
    <property type="match status" value="1"/>
</dbReference>
<dbReference type="SUPFAM" id="SSF48403">
    <property type="entry name" value="Ankyrin repeat"/>
    <property type="match status" value="1"/>
</dbReference>
<name>A0A8S3UWH0_MYTED</name>
<reference evidence="4" key="1">
    <citation type="submission" date="2021-03" db="EMBL/GenBank/DDBJ databases">
        <authorList>
            <person name="Bekaert M."/>
        </authorList>
    </citation>
    <scope>NUCLEOTIDE SEQUENCE</scope>
</reference>
<evidence type="ECO:0000256" key="1">
    <source>
        <dbReference type="ARBA" id="ARBA00022737"/>
    </source>
</evidence>
<dbReference type="SMART" id="SM00248">
    <property type="entry name" value="ANK"/>
    <property type="match status" value="4"/>
</dbReference>
<proteinExistence type="predicted"/>
<accession>A0A8S3UWH0</accession>
<gene>
    <name evidence="4" type="ORF">MEDL_60410</name>
</gene>